<keyword evidence="1" id="KW-0175">Coiled coil</keyword>
<accession>A0A146KC85</accession>
<evidence type="ECO:0000313" key="3">
    <source>
        <dbReference type="EMBL" id="JAP93868.1"/>
    </source>
</evidence>
<feature type="region of interest" description="Disordered" evidence="2">
    <location>
        <begin position="1"/>
        <end position="37"/>
    </location>
</feature>
<feature type="coiled-coil region" evidence="1">
    <location>
        <begin position="1422"/>
        <end position="1449"/>
    </location>
</feature>
<evidence type="ECO:0000256" key="1">
    <source>
        <dbReference type="SAM" id="Coils"/>
    </source>
</evidence>
<evidence type="ECO:0000256" key="2">
    <source>
        <dbReference type="SAM" id="MobiDB-lite"/>
    </source>
</evidence>
<feature type="compositionally biased region" description="Basic and acidic residues" evidence="2">
    <location>
        <begin position="28"/>
        <end position="37"/>
    </location>
</feature>
<gene>
    <name evidence="3" type="ORF">TPC1_13675</name>
</gene>
<sequence>PPVQQQPPKVETSKKEVKSVQQQSIRPSSKETTKKRSADELIQQQKCIFGFNQKDLQLFQNLTQYEEEVPINFELQKICQNYQFSVKSEKQIAFAENNLTEISFEDKKKAQLVADQKKFLQQVEKTEQSAVELVQKKLQRVYEDKNAQNTALQTGCTLQNEKLHRLDFIQQYEDYLLKVAEREKEVKMLKLKKKDVELPDPIPEFSYEQNFQAQKQEEIKLKEELNTEDSILATLNCQNPAKILSLHAAMFDFIDLESLYNDLEAEQRFELKAKTNNLSSLYQIFNQNVYEIYRVLPHFTQWFNNQIIQKFIRQGDEISIVFCDQRCGIQQDIPNEKIYNYQMPFYPGKSDCIDIQFFKTPVLVQTECENVYQLITQKFGTCGVRYVIPEAPDESVQKYQDILKQINPDAKIEAKKADSPQPTSQIQKPEQPFYFNNLFEQLNVNYARITLEKVSKQLLDTENMNDFDVDVPSLAPDYDIARPDLQEEAYEFVMQSGVNLVKHDVCGQKLNQKIFTVQNGVVNIAFNATQKEEYDICQIQIPEQKVEENIDQVYKAKQIQQKTIFEFPKKTKEIENNNQVEFRKRKKRLQDLRDIVEKEVSQRNTFIKNLSGKQVTGIKGVKANLTVSIPYDQLQIKTVENENLLLEFDDTTVVCTKHQECYVTKHYANQQPCKLQDQDYHEIIQELVRLMGDDSQHEYFKIDICYTITTSGCSLSCFLQEKPTTELKEYQICSVNPNIKEKFQKIISPIEIIPTIGSKLLKVDEEQFVVSVHEIIEQVPNADLFTINQEILLPQTEQDSRVHKWLYSSPFCKFGEYSELIKQDQFESLLQSKHQFKQEMFFQNVVQNVHSEKQNIRRDPYLLQKNLRSLISSQNKQCFFLQIPRMCILFDEFQQLKIVFNNQNVEFLTLTENKIDFVHNDQFQIIFEEEKVQISNFGEVEKSVFDLQKAIFSLQQTEIELGKPKRNSEVKRGDYFGLLPDIYQVMNKGEYLPNSLWKFHEQMWDKPVQFQHSSCGAKIFFVNGFDSLKLLLVGSNEQLLKIAQNNQDQVDLQLLKDFMLILRANGQTIPNYEPPSMFDDISFRRLQLDAPACVHAVFEPSLSQMELESSLQPTAIKSQNKPPEKIEETFEPIRLSFYDRNLYGSYFLTSEGRAFDLQDMSTFNSKVAFYNKLSREFLKPHQLYVQQKVVSDNVVKQIQLQKKKSAIPKVLKQIPKKPERYSQIQSLEQQQFVQTQEFINNQKSLERQMIQDSVQTGEALACKNMNYLRIQKVRKTKNVGSTQEFTRIVHVEPNIIDIKITEEMLQNIYEQQKLERDQKRTKVGLKPKNDDKKLVKLYQILKISNRGTESAHPRLHNINQGIVKLIQFQNIKGCGVPAGLSVNMVVELEVPVTGENIYDVMLLKTEEEILSVPVTIRVNEELDEEQYEDEALQREIQEFQDEMQQLQTSHPPDLEKEFQKDGNIIISDGDDMGDIMDVGEEYEDIDINKLAQPKSQ</sequence>
<feature type="non-terminal residue" evidence="3">
    <location>
        <position position="1"/>
    </location>
</feature>
<reference evidence="3" key="1">
    <citation type="submission" date="2015-07" db="EMBL/GenBank/DDBJ databases">
        <title>Adaptation to a free-living lifestyle via gene acquisitions in the diplomonad Trepomonas sp. PC1.</title>
        <authorList>
            <person name="Xu F."/>
            <person name="Jerlstrom-Hultqvist J."/>
            <person name="Kolisko M."/>
            <person name="Simpson A.G.B."/>
            <person name="Roger A.J."/>
            <person name="Svard S.G."/>
            <person name="Andersson J.O."/>
        </authorList>
    </citation>
    <scope>NUCLEOTIDE SEQUENCE</scope>
    <source>
        <strain evidence="3">PC1</strain>
    </source>
</reference>
<organism evidence="3">
    <name type="scientific">Trepomonas sp. PC1</name>
    <dbReference type="NCBI Taxonomy" id="1076344"/>
    <lineage>
        <taxon>Eukaryota</taxon>
        <taxon>Metamonada</taxon>
        <taxon>Diplomonadida</taxon>
        <taxon>Hexamitidae</taxon>
        <taxon>Hexamitinae</taxon>
        <taxon>Trepomonas</taxon>
    </lineage>
</organism>
<dbReference type="EMBL" id="GDID01002738">
    <property type="protein sequence ID" value="JAP93868.1"/>
    <property type="molecule type" value="Transcribed_RNA"/>
</dbReference>
<proteinExistence type="predicted"/>
<protein>
    <submittedName>
        <fullName evidence="3">Uncharacterized protein</fullName>
    </submittedName>
</protein>
<name>A0A146KC85_9EUKA</name>